<keyword evidence="3" id="KW-1185">Reference proteome</keyword>
<evidence type="ECO:0000256" key="1">
    <source>
        <dbReference type="SAM" id="SignalP"/>
    </source>
</evidence>
<evidence type="ECO:0000313" key="3">
    <source>
        <dbReference type="Proteomes" id="UP001295444"/>
    </source>
</evidence>
<keyword evidence="1" id="KW-0732">Signal</keyword>
<name>A0AAD1T666_PELCU</name>
<protein>
    <recommendedName>
        <fullName evidence="4">MHC class I antigen</fullName>
    </recommendedName>
</protein>
<sequence length="115" mass="13173">MKFNPELHWWSVSRYILLVIRGLESSSGVLSSNHTHTIGSDTSVTFIETHQGVYEYISKPLDQWNAEKYCEHKFASLLSEENGSLKVTQNLLQSNLVQFPIWLKKANSSSSRKFP</sequence>
<evidence type="ECO:0008006" key="4">
    <source>
        <dbReference type="Google" id="ProtNLM"/>
    </source>
</evidence>
<dbReference type="EMBL" id="OW240920">
    <property type="protein sequence ID" value="CAH2315822.1"/>
    <property type="molecule type" value="Genomic_DNA"/>
</dbReference>
<gene>
    <name evidence="2" type="ORF">PECUL_23A040235</name>
</gene>
<proteinExistence type="predicted"/>
<organism evidence="2 3">
    <name type="scientific">Pelobates cultripes</name>
    <name type="common">Western spadefoot toad</name>
    <dbReference type="NCBI Taxonomy" id="61616"/>
    <lineage>
        <taxon>Eukaryota</taxon>
        <taxon>Metazoa</taxon>
        <taxon>Chordata</taxon>
        <taxon>Craniata</taxon>
        <taxon>Vertebrata</taxon>
        <taxon>Euteleostomi</taxon>
        <taxon>Amphibia</taxon>
        <taxon>Batrachia</taxon>
        <taxon>Anura</taxon>
        <taxon>Pelobatoidea</taxon>
        <taxon>Pelobatidae</taxon>
        <taxon>Pelobates</taxon>
    </lineage>
</organism>
<reference evidence="2" key="1">
    <citation type="submission" date="2022-03" db="EMBL/GenBank/DDBJ databases">
        <authorList>
            <person name="Alioto T."/>
            <person name="Alioto T."/>
            <person name="Gomez Garrido J."/>
        </authorList>
    </citation>
    <scope>NUCLEOTIDE SEQUENCE</scope>
</reference>
<dbReference type="Proteomes" id="UP001295444">
    <property type="component" value="Chromosome 09"/>
</dbReference>
<dbReference type="AlphaFoldDB" id="A0AAD1T666"/>
<accession>A0AAD1T666</accession>
<feature type="chain" id="PRO_5042282501" description="MHC class I antigen" evidence="1">
    <location>
        <begin position="23"/>
        <end position="115"/>
    </location>
</feature>
<feature type="signal peptide" evidence="1">
    <location>
        <begin position="1"/>
        <end position="22"/>
    </location>
</feature>
<evidence type="ECO:0000313" key="2">
    <source>
        <dbReference type="EMBL" id="CAH2315822.1"/>
    </source>
</evidence>